<reference evidence="2" key="1">
    <citation type="submission" date="2016-07" db="EMBL/GenBank/DDBJ databases">
        <title>Salivary Glands transcriptome analysis on engorged females of Ornithodoros brasiliensis (Acari:Argasidae).</title>
        <authorList>
            <person name="Simons S.M."/>
            <person name="Carvalho E."/>
            <person name="Junqueira-de-Azevedo I."/>
            <person name="Ho P.L."/>
            <person name="Giovanni D."/>
            <person name="Mendonca R."/>
            <person name="Onofrio V."/>
            <person name="Landulfo G."/>
            <person name="Ramirez D."/>
            <person name="Barros-Battesti D."/>
        </authorList>
    </citation>
    <scope>NUCLEOTIDE SEQUENCE</scope>
    <source>
        <strain evidence="2">Female</strain>
        <tissue evidence="2">Salivary gland</tissue>
    </source>
</reference>
<feature type="non-terminal residue" evidence="2">
    <location>
        <position position="1"/>
    </location>
</feature>
<feature type="compositionally biased region" description="Polar residues" evidence="1">
    <location>
        <begin position="134"/>
        <end position="148"/>
    </location>
</feature>
<name>A0A1D2AIT3_ORNBR</name>
<protein>
    <submittedName>
        <fullName evidence="2">Uncharacterized protein</fullName>
    </submittedName>
</protein>
<feature type="region of interest" description="Disordered" evidence="1">
    <location>
        <begin position="113"/>
        <end position="178"/>
    </location>
</feature>
<feature type="compositionally biased region" description="Polar residues" evidence="1">
    <location>
        <begin position="9"/>
        <end position="20"/>
    </location>
</feature>
<evidence type="ECO:0000256" key="1">
    <source>
        <dbReference type="SAM" id="MobiDB-lite"/>
    </source>
</evidence>
<feature type="region of interest" description="Disordered" evidence="1">
    <location>
        <begin position="1"/>
        <end position="94"/>
    </location>
</feature>
<sequence>SGPWKREVSTTATVTAQPTSGLVKRAQHSTTTADGADGFPTRDVERWTLNKRDVTEASTTSTATPDDYSTHGPRFIQKRDVSTEATSTSASSFFDPATGQVFKRLVAEREAVLASSEPITSTELQALNERDVTTDLQLHQESSSSTPFDRSERDVKSSTGSSGGESSSFTTSVTTAFP</sequence>
<feature type="compositionally biased region" description="Low complexity" evidence="1">
    <location>
        <begin position="83"/>
        <end position="92"/>
    </location>
</feature>
<accession>A0A1D2AIT3</accession>
<dbReference type="AlphaFoldDB" id="A0A1D2AIT3"/>
<dbReference type="EMBL" id="GETE01000435">
    <property type="protein sequence ID" value="JAT79114.1"/>
    <property type="molecule type" value="Transcribed_RNA"/>
</dbReference>
<evidence type="ECO:0000313" key="2">
    <source>
        <dbReference type="EMBL" id="JAT79114.1"/>
    </source>
</evidence>
<proteinExistence type="predicted"/>
<feature type="compositionally biased region" description="Basic and acidic residues" evidence="1">
    <location>
        <begin position="40"/>
        <end position="55"/>
    </location>
</feature>
<organism evidence="2">
    <name type="scientific">Ornithodoros brasiliensis</name>
    <name type="common">Mouro tick</name>
    <dbReference type="NCBI Taxonomy" id="888526"/>
    <lineage>
        <taxon>Eukaryota</taxon>
        <taxon>Metazoa</taxon>
        <taxon>Ecdysozoa</taxon>
        <taxon>Arthropoda</taxon>
        <taxon>Chelicerata</taxon>
        <taxon>Arachnida</taxon>
        <taxon>Acari</taxon>
        <taxon>Parasitiformes</taxon>
        <taxon>Ixodida</taxon>
        <taxon>Ixodoidea</taxon>
        <taxon>Argasidae</taxon>
        <taxon>Ornithodorinae</taxon>
        <taxon>Ornithodoros</taxon>
    </lineage>
</organism>
<feature type="compositionally biased region" description="Low complexity" evidence="1">
    <location>
        <begin position="157"/>
        <end position="178"/>
    </location>
</feature>